<comment type="subcellular location">
    <subcellularLocation>
        <location evidence="2">Periplasm</location>
    </subcellularLocation>
</comment>
<reference evidence="15 16" key="1">
    <citation type="submission" date="2017-05" db="EMBL/GenBank/DDBJ databases">
        <authorList>
            <person name="Song R."/>
            <person name="Chenine A.L."/>
            <person name="Ruprecht R.M."/>
        </authorList>
    </citation>
    <scope>NUCLEOTIDE SEQUENCE [LARGE SCALE GENOMIC DNA]</scope>
    <source>
        <strain evidence="15 16">CECT 7927</strain>
    </source>
</reference>
<dbReference type="InterPro" id="IPR013377">
    <property type="entry name" value="FlgJ"/>
</dbReference>
<evidence type="ECO:0000256" key="5">
    <source>
        <dbReference type="ARBA" id="ARBA00013433"/>
    </source>
</evidence>
<dbReference type="Pfam" id="PF01832">
    <property type="entry name" value="Glucosaminidase"/>
    <property type="match status" value="1"/>
</dbReference>
<dbReference type="GO" id="GO:0071555">
    <property type="term" value="P:cell wall organization"/>
    <property type="evidence" value="ECO:0007669"/>
    <property type="project" value="UniProtKB-KW"/>
</dbReference>
<comment type="similarity">
    <text evidence="4">In the C-terminal section; belongs to the glycosyl hydrolase 73 family.</text>
</comment>
<feature type="region of interest" description="Disordered" evidence="12">
    <location>
        <begin position="128"/>
        <end position="159"/>
    </location>
</feature>
<reference evidence="14 17" key="2">
    <citation type="submission" date="2023-11" db="EMBL/GenBank/DDBJ databases">
        <title>Plant-associative lifestyle of Vibrio porteresiae and its evolutionary dynamics.</title>
        <authorList>
            <person name="Rameshkumar N."/>
            <person name="Kirti K."/>
        </authorList>
    </citation>
    <scope>NUCLEOTIDE SEQUENCE [LARGE SCALE GENOMIC DNA]</scope>
    <source>
        <strain evidence="14 17">MSSRF38</strain>
    </source>
</reference>
<evidence type="ECO:0000256" key="7">
    <source>
        <dbReference type="ARBA" id="ARBA00022795"/>
    </source>
</evidence>
<dbReference type="EMBL" id="JAWRCO010000001">
    <property type="protein sequence ID" value="MDW6001563.1"/>
    <property type="molecule type" value="Genomic_DNA"/>
</dbReference>
<dbReference type="Proteomes" id="UP001283366">
    <property type="component" value="Unassembled WGS sequence"/>
</dbReference>
<dbReference type="Pfam" id="PF10135">
    <property type="entry name" value="Rod-binding"/>
    <property type="match status" value="1"/>
</dbReference>
<evidence type="ECO:0000256" key="1">
    <source>
        <dbReference type="ARBA" id="ARBA00002954"/>
    </source>
</evidence>
<name>A0A1Y6IV91_9VIBR</name>
<dbReference type="GO" id="GO:0042597">
    <property type="term" value="C:periplasmic space"/>
    <property type="evidence" value="ECO:0007669"/>
    <property type="project" value="UniProtKB-SubCell"/>
</dbReference>
<dbReference type="InterPro" id="IPR019301">
    <property type="entry name" value="Flagellar_prot_FlgJ_N"/>
</dbReference>
<evidence type="ECO:0000256" key="4">
    <source>
        <dbReference type="ARBA" id="ARBA00007974"/>
    </source>
</evidence>
<dbReference type="GO" id="GO:0004040">
    <property type="term" value="F:amidase activity"/>
    <property type="evidence" value="ECO:0007669"/>
    <property type="project" value="InterPro"/>
</dbReference>
<organism evidence="15 16">
    <name type="scientific">Vibrio mangrovi</name>
    <dbReference type="NCBI Taxonomy" id="474394"/>
    <lineage>
        <taxon>Bacteria</taxon>
        <taxon>Pseudomonadati</taxon>
        <taxon>Pseudomonadota</taxon>
        <taxon>Gammaproteobacteria</taxon>
        <taxon>Vibrionales</taxon>
        <taxon>Vibrionaceae</taxon>
        <taxon>Vibrio</taxon>
    </lineage>
</organism>
<feature type="compositionally biased region" description="Basic and acidic residues" evidence="12">
    <location>
        <begin position="128"/>
        <end position="143"/>
    </location>
</feature>
<dbReference type="GO" id="GO:0016798">
    <property type="term" value="F:hydrolase activity, acting on glycosyl bonds"/>
    <property type="evidence" value="ECO:0007669"/>
    <property type="project" value="UniProtKB-KW"/>
</dbReference>
<dbReference type="InterPro" id="IPR002901">
    <property type="entry name" value="MGlyc_endo_b_GlcNAc-like_dom"/>
</dbReference>
<evidence type="ECO:0000256" key="11">
    <source>
        <dbReference type="ARBA" id="ARBA00030835"/>
    </source>
</evidence>
<dbReference type="SMART" id="SM00047">
    <property type="entry name" value="LYZ2"/>
    <property type="match status" value="1"/>
</dbReference>
<evidence type="ECO:0000313" key="17">
    <source>
        <dbReference type="Proteomes" id="UP001283366"/>
    </source>
</evidence>
<evidence type="ECO:0000256" key="9">
    <source>
        <dbReference type="ARBA" id="ARBA00023295"/>
    </source>
</evidence>
<keyword evidence="9 15" id="KW-0326">Glycosidase</keyword>
<gene>
    <name evidence="15" type="primary">flgJ</name>
    <name evidence="14" type="ORF">SBX37_01440</name>
    <name evidence="15" type="ORF">VIM7927_01665</name>
</gene>
<dbReference type="PANTHER" id="PTHR33308">
    <property type="entry name" value="PEPTIDOGLYCAN HYDROLASE FLGJ"/>
    <property type="match status" value="1"/>
</dbReference>
<evidence type="ECO:0000256" key="10">
    <source>
        <dbReference type="ARBA" id="ARBA00023316"/>
    </source>
</evidence>
<feature type="domain" description="Mannosyl-glycoprotein endo-beta-N-acetylglucosamidase-like" evidence="13">
    <location>
        <begin position="147"/>
        <end position="308"/>
    </location>
</feature>
<sequence length="308" mass="34209">MINDAKDIGFVQDITQLDKLRQKAVSGDTESEKSALTAAAKQFEAVFTSMLFKSMRKANSGFESDLFHSKTEDFYRQMLDEQMASHLSTSGRLGLADMIVAQLSTNIAGDKPKETSEPDQLQQALARIREHQQQNSDAEKIKGTADSASVPEPRRFDSPESFIHSLRPYAEKAARVLGVDASVLLAQAALETGWGTKVVANSRGSSHNLFNIKADRSWQGDKMATQTLEYYGHTPVVEKASFRAYDSYQDSFNDYVNFLSGNPRYMAALSHQGDATSFIQGIHQAGYATDPEYAEKVLRVRSQIQQMD</sequence>
<dbReference type="GO" id="GO:0044780">
    <property type="term" value="P:bacterial-type flagellum assembly"/>
    <property type="evidence" value="ECO:0007669"/>
    <property type="project" value="InterPro"/>
</dbReference>
<keyword evidence="17" id="KW-1185">Reference proteome</keyword>
<evidence type="ECO:0000256" key="6">
    <source>
        <dbReference type="ARBA" id="ARBA00022764"/>
    </source>
</evidence>
<protein>
    <recommendedName>
        <fullName evidence="5">Peptidoglycan hydrolase FlgJ</fullName>
    </recommendedName>
    <alternativeName>
        <fullName evidence="11">Muramidase FlgJ</fullName>
    </alternativeName>
</protein>
<dbReference type="NCBIfam" id="TIGR02541">
    <property type="entry name" value="flagell_FlgJ"/>
    <property type="match status" value="1"/>
</dbReference>
<dbReference type="RefSeq" id="WP_087480458.1">
    <property type="nucleotide sequence ID" value="NZ_AP024883.1"/>
</dbReference>
<dbReference type="AlphaFoldDB" id="A0A1Y6IV91"/>
<dbReference type="OrthoDB" id="289937at2"/>
<proteinExistence type="inferred from homology"/>
<dbReference type="Gene3D" id="2.10.70.40">
    <property type="entry name" value="peptidoglycan hydrolase"/>
    <property type="match status" value="1"/>
</dbReference>
<dbReference type="EMBL" id="FXXI01000002">
    <property type="protein sequence ID" value="SMS00412.1"/>
    <property type="molecule type" value="Genomic_DNA"/>
</dbReference>
<evidence type="ECO:0000313" key="15">
    <source>
        <dbReference type="EMBL" id="SMS00412.1"/>
    </source>
</evidence>
<dbReference type="InterPro" id="IPR051056">
    <property type="entry name" value="Glycosyl_Hydrolase_73"/>
</dbReference>
<comment type="similarity">
    <text evidence="3">In the N-terminal section; belongs to the FlgJ family.</text>
</comment>
<evidence type="ECO:0000256" key="3">
    <source>
        <dbReference type="ARBA" id="ARBA00006880"/>
    </source>
</evidence>
<dbReference type="GO" id="GO:0071973">
    <property type="term" value="P:bacterial-type flagellum-dependent cell motility"/>
    <property type="evidence" value="ECO:0007669"/>
    <property type="project" value="TreeGrafter"/>
</dbReference>
<evidence type="ECO:0000256" key="2">
    <source>
        <dbReference type="ARBA" id="ARBA00004418"/>
    </source>
</evidence>
<accession>A0A1Y6IV91</accession>
<keyword evidence="10" id="KW-0961">Cell wall biogenesis/degradation</keyword>
<dbReference type="PANTHER" id="PTHR33308:SF9">
    <property type="entry name" value="PEPTIDOGLYCAN HYDROLASE FLGJ"/>
    <property type="match status" value="1"/>
</dbReference>
<comment type="function">
    <text evidence="1">Flagellum-specific muramidase which hydrolyzes the peptidoglycan layer to assemble the rod structure in the periplasmic space.</text>
</comment>
<dbReference type="Gene3D" id="1.10.530.10">
    <property type="match status" value="1"/>
</dbReference>
<keyword evidence="7" id="KW-1005">Bacterial flagellum biogenesis</keyword>
<evidence type="ECO:0000313" key="14">
    <source>
        <dbReference type="EMBL" id="MDW6001563.1"/>
    </source>
</evidence>
<evidence type="ECO:0000313" key="16">
    <source>
        <dbReference type="Proteomes" id="UP000196125"/>
    </source>
</evidence>
<keyword evidence="6" id="KW-0574">Periplasm</keyword>
<keyword evidence="14" id="KW-0969">Cilium</keyword>
<keyword evidence="8 15" id="KW-0378">Hydrolase</keyword>
<keyword evidence="14" id="KW-0966">Cell projection</keyword>
<evidence type="ECO:0000259" key="13">
    <source>
        <dbReference type="SMART" id="SM00047"/>
    </source>
</evidence>
<dbReference type="PRINTS" id="PR01002">
    <property type="entry name" value="FLGFLGJ"/>
</dbReference>
<evidence type="ECO:0000256" key="8">
    <source>
        <dbReference type="ARBA" id="ARBA00022801"/>
    </source>
</evidence>
<dbReference type="Proteomes" id="UP000196125">
    <property type="component" value="Unassembled WGS sequence"/>
</dbReference>
<evidence type="ECO:0000256" key="12">
    <source>
        <dbReference type="SAM" id="MobiDB-lite"/>
    </source>
</evidence>
<keyword evidence="14" id="KW-0282">Flagellum</keyword>